<dbReference type="Proteomes" id="UP000292886">
    <property type="component" value="Chromosome"/>
</dbReference>
<evidence type="ECO:0000313" key="1">
    <source>
        <dbReference type="EMBL" id="QBO35499.1"/>
    </source>
</evidence>
<organism evidence="1 2">
    <name type="scientific">Periweissella cryptocerci</name>
    <dbReference type="NCBI Taxonomy" id="2506420"/>
    <lineage>
        <taxon>Bacteria</taxon>
        <taxon>Bacillati</taxon>
        <taxon>Bacillota</taxon>
        <taxon>Bacilli</taxon>
        <taxon>Lactobacillales</taxon>
        <taxon>Lactobacillaceae</taxon>
        <taxon>Periweissella</taxon>
    </lineage>
</organism>
<dbReference type="KEGG" id="wei:EQG49_03030"/>
<name>A0A4P6YS53_9LACO</name>
<evidence type="ECO:0000313" key="2">
    <source>
        <dbReference type="Proteomes" id="UP000292886"/>
    </source>
</evidence>
<reference evidence="2" key="1">
    <citation type="submission" date="2019-03" db="EMBL/GenBank/DDBJ databases">
        <title>Weissella sp. 26KH-42 Genome sequencing.</title>
        <authorList>
            <person name="Heo J."/>
            <person name="Kim S.-J."/>
            <person name="Kim J.-S."/>
            <person name="Hong S.-B."/>
            <person name="Kwon S.-W."/>
        </authorList>
    </citation>
    <scope>NUCLEOTIDE SEQUENCE [LARGE SCALE GENOMIC DNA]</scope>
    <source>
        <strain evidence="2">26KH-42</strain>
    </source>
</reference>
<dbReference type="AlphaFoldDB" id="A0A4P6YS53"/>
<accession>A0A4P6YS53</accession>
<sequence length="110" mass="12369">MMISLSVTQVDDDGPSSSTNALTFVKLQRENVILVAQSIKQNGEVDQENEVGFRADFECSELEDILKQGQIADLSGKPYQVQSIRFMFNNKCHEFLTENFDVKVSEYAVA</sequence>
<proteinExistence type="predicted"/>
<protein>
    <submittedName>
        <fullName evidence="1">Uncharacterized protein</fullName>
    </submittedName>
</protein>
<dbReference type="EMBL" id="CP037940">
    <property type="protein sequence ID" value="QBO35499.1"/>
    <property type="molecule type" value="Genomic_DNA"/>
</dbReference>
<dbReference type="RefSeq" id="WP_133362578.1">
    <property type="nucleotide sequence ID" value="NZ_CP037940.1"/>
</dbReference>
<gene>
    <name evidence="1" type="ORF">EQG49_03030</name>
</gene>
<keyword evidence="2" id="KW-1185">Reference proteome</keyword>